<accession>A0ABT2E9S4</accession>
<dbReference type="Proteomes" id="UP001165542">
    <property type="component" value="Unassembled WGS sequence"/>
</dbReference>
<evidence type="ECO:0000313" key="2">
    <source>
        <dbReference type="Proteomes" id="UP001165542"/>
    </source>
</evidence>
<dbReference type="EMBL" id="JAJISC010000001">
    <property type="protein sequence ID" value="MCS2608326.1"/>
    <property type="molecule type" value="Genomic_DNA"/>
</dbReference>
<dbReference type="RefSeq" id="WP_259034809.1">
    <property type="nucleotide sequence ID" value="NZ_JAJISC010000001.1"/>
</dbReference>
<protein>
    <recommendedName>
        <fullName evidence="3">HemN C-terminal domain-containing protein</fullName>
    </recommendedName>
</protein>
<name>A0ABT2E9S4_9GAMM</name>
<organism evidence="1 2">
    <name type="scientific">Halomonas dongshanensis</name>
    <dbReference type="NCBI Taxonomy" id="2890835"/>
    <lineage>
        <taxon>Bacteria</taxon>
        <taxon>Pseudomonadati</taxon>
        <taxon>Pseudomonadota</taxon>
        <taxon>Gammaproteobacteria</taxon>
        <taxon>Oceanospirillales</taxon>
        <taxon>Halomonadaceae</taxon>
        <taxon>Halomonas</taxon>
    </lineage>
</organism>
<proteinExistence type="predicted"/>
<keyword evidence="2" id="KW-1185">Reference proteome</keyword>
<gene>
    <name evidence="1" type="ORF">LLY24_03195</name>
</gene>
<sequence length="98" mass="10548">MPADAAAPMQRSLRQCLLTAAELLYAHGLVPESLTLSRRGLSGRDLRGLRANAVWVSCQRVLEESGAATYNAEERLVLTGLGRELMFEMLGEGAADCA</sequence>
<evidence type="ECO:0008006" key="3">
    <source>
        <dbReference type="Google" id="ProtNLM"/>
    </source>
</evidence>
<reference evidence="1" key="1">
    <citation type="submission" date="2021-11" db="EMBL/GenBank/DDBJ databases">
        <title>Halomonas sp., isolated from a coastal aquaculture zone in Dongshan Bay.</title>
        <authorList>
            <person name="Lin W."/>
        </authorList>
    </citation>
    <scope>NUCLEOTIDE SEQUENCE</scope>
    <source>
        <strain evidence="1">Yzlin-01</strain>
    </source>
</reference>
<comment type="caution">
    <text evidence="1">The sequence shown here is derived from an EMBL/GenBank/DDBJ whole genome shotgun (WGS) entry which is preliminary data.</text>
</comment>
<evidence type="ECO:0000313" key="1">
    <source>
        <dbReference type="EMBL" id="MCS2608326.1"/>
    </source>
</evidence>